<evidence type="ECO:0000256" key="3">
    <source>
        <dbReference type="ARBA" id="ARBA00023163"/>
    </source>
</evidence>
<gene>
    <name evidence="5" type="ORF">ACFP3H_07635</name>
</gene>
<sequence>MTDLMGTVLGELRLESVAYRRLELDRPFRLSFDQAALRGVHVVLHGECELVRHDGTVTSLRTGDLVMLPRADPHILRSPGAGPLDTRPVARIATSSPAPHASSTVILCGAFLVGEVEHPALQGFPTLIHIPGQDGAVAPWLRPYLDALAAEARDGGPGSDIVMARLSDALIIRSFRHCADTLDQPGWLRGSHDAVLAPALRALHADLARSWTIAELAAVAGVSRATFAARFTERMGQPVIAYVLAARMQRARVLLRDQRATIAAIAHQVGYGSDIAFAAAFKRAHRVTPGAYRATSRTED</sequence>
<dbReference type="Gene3D" id="1.10.10.60">
    <property type="entry name" value="Homeodomain-like"/>
    <property type="match status" value="2"/>
</dbReference>
<keyword evidence="2" id="KW-0238">DNA-binding</keyword>
<dbReference type="InterPro" id="IPR018060">
    <property type="entry name" value="HTH_AraC"/>
</dbReference>
<dbReference type="InterPro" id="IPR050204">
    <property type="entry name" value="AraC_XylS_family_regulators"/>
</dbReference>
<dbReference type="PROSITE" id="PS01124">
    <property type="entry name" value="HTH_ARAC_FAMILY_2"/>
    <property type="match status" value="1"/>
</dbReference>
<dbReference type="PANTHER" id="PTHR46796:SF13">
    <property type="entry name" value="HTH-TYPE TRANSCRIPTIONAL ACTIVATOR RHAS"/>
    <property type="match status" value="1"/>
</dbReference>
<organism evidence="5 6">
    <name type="scientific">Nocardia lasii</name>
    <dbReference type="NCBI Taxonomy" id="1616107"/>
    <lineage>
        <taxon>Bacteria</taxon>
        <taxon>Bacillati</taxon>
        <taxon>Actinomycetota</taxon>
        <taxon>Actinomycetes</taxon>
        <taxon>Mycobacteriales</taxon>
        <taxon>Nocardiaceae</taxon>
        <taxon>Nocardia</taxon>
    </lineage>
</organism>
<dbReference type="SMART" id="SM00342">
    <property type="entry name" value="HTH_ARAC"/>
    <property type="match status" value="1"/>
</dbReference>
<evidence type="ECO:0000256" key="2">
    <source>
        <dbReference type="ARBA" id="ARBA00023125"/>
    </source>
</evidence>
<dbReference type="Proteomes" id="UP001596223">
    <property type="component" value="Unassembled WGS sequence"/>
</dbReference>
<evidence type="ECO:0000313" key="5">
    <source>
        <dbReference type="EMBL" id="MFC6010918.1"/>
    </source>
</evidence>
<evidence type="ECO:0000256" key="1">
    <source>
        <dbReference type="ARBA" id="ARBA00023015"/>
    </source>
</evidence>
<dbReference type="SUPFAM" id="SSF46689">
    <property type="entry name" value="Homeodomain-like"/>
    <property type="match status" value="2"/>
</dbReference>
<evidence type="ECO:0000259" key="4">
    <source>
        <dbReference type="PROSITE" id="PS01124"/>
    </source>
</evidence>
<dbReference type="InterPro" id="IPR018062">
    <property type="entry name" value="HTH_AraC-typ_CS"/>
</dbReference>
<comment type="caution">
    <text evidence="5">The sequence shown here is derived from an EMBL/GenBank/DDBJ whole genome shotgun (WGS) entry which is preliminary data.</text>
</comment>
<dbReference type="RefSeq" id="WP_378601496.1">
    <property type="nucleotide sequence ID" value="NZ_JBHSQN010000002.1"/>
</dbReference>
<reference evidence="6" key="1">
    <citation type="journal article" date="2019" name="Int. J. Syst. Evol. Microbiol.">
        <title>The Global Catalogue of Microorganisms (GCM) 10K type strain sequencing project: providing services to taxonomists for standard genome sequencing and annotation.</title>
        <authorList>
            <consortium name="The Broad Institute Genomics Platform"/>
            <consortium name="The Broad Institute Genome Sequencing Center for Infectious Disease"/>
            <person name="Wu L."/>
            <person name="Ma J."/>
        </authorList>
    </citation>
    <scope>NUCLEOTIDE SEQUENCE [LARGE SCALE GENOMIC DNA]</scope>
    <source>
        <strain evidence="6">CCUG 36956</strain>
    </source>
</reference>
<dbReference type="Pfam" id="PF12852">
    <property type="entry name" value="Cupin_6"/>
    <property type="match status" value="1"/>
</dbReference>
<dbReference type="Pfam" id="PF12833">
    <property type="entry name" value="HTH_18"/>
    <property type="match status" value="1"/>
</dbReference>
<proteinExistence type="predicted"/>
<dbReference type="PANTHER" id="PTHR46796">
    <property type="entry name" value="HTH-TYPE TRANSCRIPTIONAL ACTIVATOR RHAS-RELATED"/>
    <property type="match status" value="1"/>
</dbReference>
<name>A0ABW1JQQ0_9NOCA</name>
<dbReference type="InterPro" id="IPR032783">
    <property type="entry name" value="AraC_lig"/>
</dbReference>
<dbReference type="InterPro" id="IPR009057">
    <property type="entry name" value="Homeodomain-like_sf"/>
</dbReference>
<feature type="domain" description="HTH araC/xylS-type" evidence="4">
    <location>
        <begin position="197"/>
        <end position="295"/>
    </location>
</feature>
<dbReference type="EMBL" id="JBHSQN010000002">
    <property type="protein sequence ID" value="MFC6010918.1"/>
    <property type="molecule type" value="Genomic_DNA"/>
</dbReference>
<keyword evidence="3" id="KW-0804">Transcription</keyword>
<accession>A0ABW1JQQ0</accession>
<protein>
    <submittedName>
        <fullName evidence="5">Cupin domain-containing protein</fullName>
    </submittedName>
</protein>
<keyword evidence="6" id="KW-1185">Reference proteome</keyword>
<keyword evidence="1" id="KW-0805">Transcription regulation</keyword>
<dbReference type="PROSITE" id="PS00041">
    <property type="entry name" value="HTH_ARAC_FAMILY_1"/>
    <property type="match status" value="1"/>
</dbReference>
<evidence type="ECO:0000313" key="6">
    <source>
        <dbReference type="Proteomes" id="UP001596223"/>
    </source>
</evidence>